<proteinExistence type="inferred from homology"/>
<dbReference type="GO" id="GO:0020037">
    <property type="term" value="F:heme binding"/>
    <property type="evidence" value="ECO:0007669"/>
    <property type="project" value="InterPro"/>
</dbReference>
<dbReference type="PANTHER" id="PTHR47950">
    <property type="entry name" value="CYTOCHROME P450, FAMILY 76, SUBFAMILY C, POLYPEPTIDE 5-RELATED"/>
    <property type="match status" value="1"/>
</dbReference>
<keyword evidence="3" id="KW-1185">Reference proteome</keyword>
<dbReference type="Pfam" id="PF00067">
    <property type="entry name" value="p450"/>
    <property type="match status" value="1"/>
</dbReference>
<evidence type="ECO:0008006" key="4">
    <source>
        <dbReference type="Google" id="ProtNLM"/>
    </source>
</evidence>
<dbReference type="GO" id="GO:0033075">
    <property type="term" value="P:isoquinoline alkaloid biosynthetic process"/>
    <property type="evidence" value="ECO:0007669"/>
    <property type="project" value="UniProtKB-ARBA"/>
</dbReference>
<gene>
    <name evidence="2" type="ORF">MKW98_027939</name>
</gene>
<dbReference type="InterPro" id="IPR001128">
    <property type="entry name" value="Cyt_P450"/>
</dbReference>
<evidence type="ECO:0000313" key="3">
    <source>
        <dbReference type="Proteomes" id="UP001202328"/>
    </source>
</evidence>
<dbReference type="GO" id="GO:0004497">
    <property type="term" value="F:monooxygenase activity"/>
    <property type="evidence" value="ECO:0007669"/>
    <property type="project" value="InterPro"/>
</dbReference>
<dbReference type="EMBL" id="JAJJMB010012301">
    <property type="protein sequence ID" value="KAI3878634.1"/>
    <property type="molecule type" value="Genomic_DNA"/>
</dbReference>
<dbReference type="PANTHER" id="PTHR47950:SF14">
    <property type="entry name" value="CYTOCHROME P450 76A2-LIKE ISOFORM X1"/>
    <property type="match status" value="1"/>
</dbReference>
<evidence type="ECO:0000256" key="1">
    <source>
        <dbReference type="ARBA" id="ARBA00010617"/>
    </source>
</evidence>
<comment type="similarity">
    <text evidence="1">Belongs to the cytochrome P450 family.</text>
</comment>
<dbReference type="GO" id="GO:0005506">
    <property type="term" value="F:iron ion binding"/>
    <property type="evidence" value="ECO:0007669"/>
    <property type="project" value="InterPro"/>
</dbReference>
<dbReference type="InterPro" id="IPR036396">
    <property type="entry name" value="Cyt_P450_sf"/>
</dbReference>
<accession>A0AAD4XA73</accession>
<dbReference type="GO" id="GO:0016705">
    <property type="term" value="F:oxidoreductase activity, acting on paired donors, with incorporation or reduction of molecular oxygen"/>
    <property type="evidence" value="ECO:0007669"/>
    <property type="project" value="InterPro"/>
</dbReference>
<reference evidence="2" key="1">
    <citation type="submission" date="2022-04" db="EMBL/GenBank/DDBJ databases">
        <title>A functionally conserved STORR gene fusion in Papaver species that diverged 16.8 million years ago.</title>
        <authorList>
            <person name="Catania T."/>
        </authorList>
    </citation>
    <scope>NUCLEOTIDE SEQUENCE</scope>
    <source>
        <strain evidence="2">S-188037</strain>
    </source>
</reference>
<feature type="non-terminal residue" evidence="2">
    <location>
        <position position="304"/>
    </location>
</feature>
<dbReference type="AlphaFoldDB" id="A0AAD4XA73"/>
<evidence type="ECO:0000313" key="2">
    <source>
        <dbReference type="EMBL" id="KAI3878634.1"/>
    </source>
</evidence>
<dbReference type="Gene3D" id="1.10.630.10">
    <property type="entry name" value="Cytochrome P450"/>
    <property type="match status" value="1"/>
</dbReference>
<protein>
    <recommendedName>
        <fullName evidence="4">Cytochrome P450</fullName>
    </recommendedName>
</protein>
<comment type="caution">
    <text evidence="2">The sequence shown here is derived from an EMBL/GenBank/DDBJ whole genome shotgun (WGS) entry which is preliminary data.</text>
</comment>
<organism evidence="2 3">
    <name type="scientific">Papaver atlanticum</name>
    <dbReference type="NCBI Taxonomy" id="357466"/>
    <lineage>
        <taxon>Eukaryota</taxon>
        <taxon>Viridiplantae</taxon>
        <taxon>Streptophyta</taxon>
        <taxon>Embryophyta</taxon>
        <taxon>Tracheophyta</taxon>
        <taxon>Spermatophyta</taxon>
        <taxon>Magnoliopsida</taxon>
        <taxon>Ranunculales</taxon>
        <taxon>Papaveraceae</taxon>
        <taxon>Papaveroideae</taxon>
        <taxon>Papaver</taxon>
    </lineage>
</organism>
<dbReference type="Proteomes" id="UP001202328">
    <property type="component" value="Unassembled WGS sequence"/>
</dbReference>
<sequence length="304" mass="34883">MLAFFSLAAGDAILLVFLFFFLFKTCQSFMFKSATNNRLPPGPPGLPILGNILDVGRKPHINLDLLKQKYGPLVWLRLGSINTLIISSTESASEMFKKHDQTFCNRHLNETLVREENGHKGSIGLSEYGPYWRMMRRICATELFCKKRIVNTTPIRKKCVDQLIEWICDESKSNPGKPIEITRFVFAANFNVSGNLVLSKDNLANPKWTIINNFFNLTSEIMEIIAKPNVSDYFPLLSWLDLQGLRKKTNNLSKFLVVITNGFVEERMRLRMNNSYPQHNRHQDFLDVLIEYEGNGKDEPSKIS</sequence>
<name>A0AAD4XA73_9MAGN</name>
<dbReference type="SUPFAM" id="SSF48264">
    <property type="entry name" value="Cytochrome P450"/>
    <property type="match status" value="1"/>
</dbReference>